<dbReference type="EMBL" id="CP016616">
    <property type="protein sequence ID" value="ANY81448.1"/>
    <property type="molecule type" value="Genomic_DNA"/>
</dbReference>
<feature type="domain" description="N-acetyltransferase" evidence="3">
    <location>
        <begin position="1"/>
        <end position="148"/>
    </location>
</feature>
<name>A0A1B2EN90_9HYPH</name>
<dbReference type="Gene3D" id="3.40.630.30">
    <property type="match status" value="1"/>
</dbReference>
<dbReference type="RefSeq" id="WP_099512504.1">
    <property type="nucleotide sequence ID" value="NZ_CP016616.1"/>
</dbReference>
<evidence type="ECO:0000256" key="2">
    <source>
        <dbReference type="ARBA" id="ARBA00023315"/>
    </source>
</evidence>
<dbReference type="SUPFAM" id="SSF55729">
    <property type="entry name" value="Acyl-CoA N-acyltransferases (Nat)"/>
    <property type="match status" value="1"/>
</dbReference>
<dbReference type="PANTHER" id="PTHR43877:SF2">
    <property type="entry name" value="AMINOALKYLPHOSPHONATE N-ACETYLTRANSFERASE-RELATED"/>
    <property type="match status" value="1"/>
</dbReference>
<dbReference type="GO" id="GO:0016747">
    <property type="term" value="F:acyltransferase activity, transferring groups other than amino-acyl groups"/>
    <property type="evidence" value="ECO:0007669"/>
    <property type="project" value="InterPro"/>
</dbReference>
<dbReference type="InterPro" id="IPR016181">
    <property type="entry name" value="Acyl_CoA_acyltransferase"/>
</dbReference>
<sequence length="154" mass="17074">MDSPLSDVLLTVEADPDAFAEEIEAHLLASLRQNIPASDYAPFGIVARNAQGEILGGLIGGTSYGWLLVKMLWVADEARGQRLGTRIMTLAEDVVRERGCHGAWLDTSSRRARRFYEKLGYEAFGILENRDGERPEGHARFFLGKRFAPPEEGP</sequence>
<evidence type="ECO:0000313" key="4">
    <source>
        <dbReference type="EMBL" id="ANY81448.1"/>
    </source>
</evidence>
<reference evidence="4" key="1">
    <citation type="submission" date="2016-07" db="EMBL/GenBank/DDBJ databases">
        <title>Microvirga ossetica sp. nov. a new species of rhizobia isolated from root nodules of the legume species Vicia alpestris Steven originated from North Ossetia region in the Caucasus.</title>
        <authorList>
            <person name="Safronova V.I."/>
            <person name="Kuznetsova I.G."/>
            <person name="Sazanova A.L."/>
            <person name="Belimov A."/>
            <person name="Andronov E."/>
            <person name="Osledkin Y.S."/>
            <person name="Onishchuk O.P."/>
            <person name="Kurchak O.N."/>
            <person name="Shaposhnikov A.I."/>
            <person name="Willems A."/>
            <person name="Tikhonovich I.A."/>
        </authorList>
    </citation>
    <scope>NUCLEOTIDE SEQUENCE [LARGE SCALE GENOMIC DNA]</scope>
    <source>
        <strain evidence="4">V5/3M</strain>
    </source>
</reference>
<dbReference type="CDD" id="cd04301">
    <property type="entry name" value="NAT_SF"/>
    <property type="match status" value="1"/>
</dbReference>
<keyword evidence="1" id="KW-0808">Transferase</keyword>
<dbReference type="KEGG" id="moc:BB934_27145"/>
<evidence type="ECO:0000256" key="1">
    <source>
        <dbReference type="ARBA" id="ARBA00022679"/>
    </source>
</evidence>
<dbReference type="PANTHER" id="PTHR43877">
    <property type="entry name" value="AMINOALKYLPHOSPHONATE N-ACETYLTRANSFERASE-RELATED-RELATED"/>
    <property type="match status" value="1"/>
</dbReference>
<dbReference type="PROSITE" id="PS51186">
    <property type="entry name" value="GNAT"/>
    <property type="match status" value="1"/>
</dbReference>
<dbReference type="OrthoDB" id="9787920at2"/>
<dbReference type="Pfam" id="PF00583">
    <property type="entry name" value="Acetyltransf_1"/>
    <property type="match status" value="1"/>
</dbReference>
<dbReference type="InterPro" id="IPR000182">
    <property type="entry name" value="GNAT_dom"/>
</dbReference>
<organism evidence="4">
    <name type="scientific">Microvirga ossetica</name>
    <dbReference type="NCBI Taxonomy" id="1882682"/>
    <lineage>
        <taxon>Bacteria</taxon>
        <taxon>Pseudomonadati</taxon>
        <taxon>Pseudomonadota</taxon>
        <taxon>Alphaproteobacteria</taxon>
        <taxon>Hyphomicrobiales</taxon>
        <taxon>Methylobacteriaceae</taxon>
        <taxon>Microvirga</taxon>
    </lineage>
</organism>
<evidence type="ECO:0000259" key="3">
    <source>
        <dbReference type="PROSITE" id="PS51186"/>
    </source>
</evidence>
<accession>A0A1B2EN90</accession>
<protein>
    <recommendedName>
        <fullName evidence="3">N-acetyltransferase domain-containing protein</fullName>
    </recommendedName>
</protein>
<keyword evidence="2" id="KW-0012">Acyltransferase</keyword>
<dbReference type="AlphaFoldDB" id="A0A1B2EN90"/>
<proteinExistence type="predicted"/>
<dbReference type="InterPro" id="IPR050832">
    <property type="entry name" value="Bact_Acetyltransf"/>
</dbReference>
<gene>
    <name evidence="4" type="ORF">BB934_27145</name>
</gene>